<dbReference type="PIRSF" id="PIRSF033490">
    <property type="entry name" value="MazF"/>
    <property type="match status" value="1"/>
</dbReference>
<dbReference type="Pfam" id="PF02452">
    <property type="entry name" value="PemK_toxin"/>
    <property type="match status" value="1"/>
</dbReference>
<dbReference type="SUPFAM" id="SSF50118">
    <property type="entry name" value="Cell growth inhibitor/plasmid maintenance toxic component"/>
    <property type="match status" value="1"/>
</dbReference>
<evidence type="ECO:0000313" key="5">
    <source>
        <dbReference type="Proteomes" id="UP000030023"/>
    </source>
</evidence>
<keyword evidence="3" id="KW-0540">Nuclease</keyword>
<keyword evidence="5" id="KW-1185">Reference proteome</keyword>
<dbReference type="PANTHER" id="PTHR33988">
    <property type="entry name" value="ENDORIBONUCLEASE MAZF-RELATED"/>
    <property type="match status" value="1"/>
</dbReference>
<keyword evidence="2" id="KW-1277">Toxin-antitoxin system</keyword>
<keyword evidence="3" id="KW-0255">Endonuclease</keyword>
<protein>
    <recommendedName>
        <fullName evidence="3">mRNA interferase</fullName>
        <ecNumber evidence="3">3.1.-.-</ecNumber>
    </recommendedName>
</protein>
<reference evidence="4 5" key="1">
    <citation type="journal article" date="2014" name="Antonie Van Leeuwenhoek">
        <title>Oenococcus alcoholitolerans sp. nov., a lactic acid bacteria isolated from cachaca and ethanol fermentation processes.</title>
        <authorList>
            <person name="Badotti F."/>
            <person name="Moreira A.P."/>
            <person name="Tonon L.A."/>
            <person name="de Lucena B.T."/>
            <person name="Gomes Fde C."/>
            <person name="Kruger R."/>
            <person name="Thompson C.C."/>
            <person name="de Morais M.A.Jr."/>
            <person name="Rosa C.A."/>
            <person name="Thompson F.L."/>
        </authorList>
    </citation>
    <scope>NUCLEOTIDE SEQUENCE [LARGE SCALE GENOMIC DNA]</scope>
    <source>
        <strain evidence="4 5">UFRJ-M7.2.18</strain>
    </source>
</reference>
<comment type="caution">
    <text evidence="4">The sequence shown here is derived from an EMBL/GenBank/DDBJ whole genome shotgun (WGS) entry which is preliminary data.</text>
</comment>
<name>A0ABR4XSQ1_9LACO</name>
<gene>
    <name evidence="4" type="ORF">Q757_00665</name>
</gene>
<dbReference type="EMBL" id="AXCV01000012">
    <property type="protein sequence ID" value="KGO32502.1"/>
    <property type="molecule type" value="Genomic_DNA"/>
</dbReference>
<dbReference type="InterPro" id="IPR011067">
    <property type="entry name" value="Plasmid_toxin/cell-grow_inhib"/>
</dbReference>
<evidence type="ECO:0000313" key="4">
    <source>
        <dbReference type="EMBL" id="KGO32502.1"/>
    </source>
</evidence>
<dbReference type="InterPro" id="IPR003477">
    <property type="entry name" value="PemK-like"/>
</dbReference>
<keyword evidence="3" id="KW-0378">Hydrolase</keyword>
<proteinExistence type="inferred from homology"/>
<evidence type="ECO:0000256" key="2">
    <source>
        <dbReference type="ARBA" id="ARBA00022649"/>
    </source>
</evidence>
<evidence type="ECO:0000256" key="3">
    <source>
        <dbReference type="PIRNR" id="PIRNR033490"/>
    </source>
</evidence>
<dbReference type="Proteomes" id="UP000030023">
    <property type="component" value="Unassembled WGS sequence"/>
</dbReference>
<dbReference type="EC" id="3.1.-.-" evidence="3"/>
<accession>A0ABR4XSQ1</accession>
<comment type="function">
    <text evidence="3">Toxic component of a type II toxin-antitoxin (TA) system.</text>
</comment>
<comment type="similarity">
    <text evidence="1 3">Belongs to the PemK/MazF family.</text>
</comment>
<dbReference type="Gene3D" id="2.30.30.110">
    <property type="match status" value="1"/>
</dbReference>
<organism evidence="4 5">
    <name type="scientific">Oenococcus alcoholitolerans</name>
    <dbReference type="NCBI Taxonomy" id="931074"/>
    <lineage>
        <taxon>Bacteria</taxon>
        <taxon>Bacillati</taxon>
        <taxon>Bacillota</taxon>
        <taxon>Bacilli</taxon>
        <taxon>Lactobacillales</taxon>
        <taxon>Lactobacillaceae</taxon>
        <taxon>Oenococcus</taxon>
    </lineage>
</organism>
<evidence type="ECO:0000256" key="1">
    <source>
        <dbReference type="ARBA" id="ARBA00007521"/>
    </source>
</evidence>
<sequence>MRLKQGDILWIDLNPAKGTETKKKRPCLIISNNNYNRYFNTVLVVPISTASKYRNLEKYVRSPLFIGIDKEEVHGTALLQHIRAIDPTKRADGEIVATLSQQEMSSIRTNVQRFF</sequence>